<reference evidence="1 2" key="1">
    <citation type="journal article" date="2018" name="Nat. Ecol. Evol.">
        <title>Pezizomycetes genomes reveal the molecular basis of ectomycorrhizal truffle lifestyle.</title>
        <authorList>
            <person name="Murat C."/>
            <person name="Payen T."/>
            <person name="Noel B."/>
            <person name="Kuo A."/>
            <person name="Morin E."/>
            <person name="Chen J."/>
            <person name="Kohler A."/>
            <person name="Krizsan K."/>
            <person name="Balestrini R."/>
            <person name="Da Silva C."/>
            <person name="Montanini B."/>
            <person name="Hainaut M."/>
            <person name="Levati E."/>
            <person name="Barry K.W."/>
            <person name="Belfiori B."/>
            <person name="Cichocki N."/>
            <person name="Clum A."/>
            <person name="Dockter R.B."/>
            <person name="Fauchery L."/>
            <person name="Guy J."/>
            <person name="Iotti M."/>
            <person name="Le Tacon F."/>
            <person name="Lindquist E.A."/>
            <person name="Lipzen A."/>
            <person name="Malagnac F."/>
            <person name="Mello A."/>
            <person name="Molinier V."/>
            <person name="Miyauchi S."/>
            <person name="Poulain J."/>
            <person name="Riccioni C."/>
            <person name="Rubini A."/>
            <person name="Sitrit Y."/>
            <person name="Splivallo R."/>
            <person name="Traeger S."/>
            <person name="Wang M."/>
            <person name="Zifcakova L."/>
            <person name="Wipf D."/>
            <person name="Zambonelli A."/>
            <person name="Paolocci F."/>
            <person name="Nowrousian M."/>
            <person name="Ottonello S."/>
            <person name="Baldrian P."/>
            <person name="Spatafora J.W."/>
            <person name="Henrissat B."/>
            <person name="Nagy L.G."/>
            <person name="Aury J.M."/>
            <person name="Wincker P."/>
            <person name="Grigoriev I.V."/>
            <person name="Bonfante P."/>
            <person name="Martin F.M."/>
        </authorList>
    </citation>
    <scope>NUCLEOTIDE SEQUENCE [LARGE SCALE GENOMIC DNA]</scope>
    <source>
        <strain evidence="1 2">RN42</strain>
    </source>
</reference>
<sequence>MEPLRFIVDMGPLGSDENQWFGSIFVHDILDLPERSSDGLSELYDEDNEAFAAISQDVCPQPDSRHWIHSRVRAYAESSDSPHLWMLWSGLSQKRNLPNHKAETVPMLTASINFLTLINRTGSGFFRSDPRFQWNKTKVLPDRQYSKDLERFRLLMLLFQELFIVLGEWGILRSRIVAAIRHKRDLGDIDTIAALLHEYCTGEEWKFEEHLDKILFFSFTIVFFMHARAPSVEERILRYLYDPRFG</sequence>
<name>A0A3N4HN72_ASCIM</name>
<dbReference type="Proteomes" id="UP000275078">
    <property type="component" value="Unassembled WGS sequence"/>
</dbReference>
<accession>A0A3N4HN72</accession>
<dbReference type="AlphaFoldDB" id="A0A3N4HN72"/>
<organism evidence="1 2">
    <name type="scientific">Ascobolus immersus RN42</name>
    <dbReference type="NCBI Taxonomy" id="1160509"/>
    <lineage>
        <taxon>Eukaryota</taxon>
        <taxon>Fungi</taxon>
        <taxon>Dikarya</taxon>
        <taxon>Ascomycota</taxon>
        <taxon>Pezizomycotina</taxon>
        <taxon>Pezizomycetes</taxon>
        <taxon>Pezizales</taxon>
        <taxon>Ascobolaceae</taxon>
        <taxon>Ascobolus</taxon>
    </lineage>
</organism>
<evidence type="ECO:0000313" key="1">
    <source>
        <dbReference type="EMBL" id="RPA75265.1"/>
    </source>
</evidence>
<keyword evidence="2" id="KW-1185">Reference proteome</keyword>
<protein>
    <submittedName>
        <fullName evidence="1">Uncharacterized protein</fullName>
    </submittedName>
</protein>
<gene>
    <name evidence="1" type="ORF">BJ508DRAFT_418243</name>
</gene>
<proteinExistence type="predicted"/>
<evidence type="ECO:0000313" key="2">
    <source>
        <dbReference type="Proteomes" id="UP000275078"/>
    </source>
</evidence>
<dbReference type="EMBL" id="ML119768">
    <property type="protein sequence ID" value="RPA75265.1"/>
    <property type="molecule type" value="Genomic_DNA"/>
</dbReference>